<dbReference type="RefSeq" id="WP_037545569.1">
    <property type="nucleotide sequence ID" value="NZ_JNUP01000023.1"/>
</dbReference>
<dbReference type="PANTHER" id="PTHR40763">
    <property type="entry name" value="MEMBRANE PROTEIN-RELATED"/>
    <property type="match status" value="1"/>
</dbReference>
<gene>
    <name evidence="2" type="ORF">DC28_02955</name>
</gene>
<dbReference type="STRING" id="1480694.DC28_02955"/>
<dbReference type="EMBL" id="JNUP01000023">
    <property type="protein sequence ID" value="KGE73616.1"/>
    <property type="molecule type" value="Genomic_DNA"/>
</dbReference>
<proteinExistence type="predicted"/>
<dbReference type="InterPro" id="IPR024425">
    <property type="entry name" value="LiaF-like_C"/>
</dbReference>
<evidence type="ECO:0000259" key="1">
    <source>
        <dbReference type="Pfam" id="PF09922"/>
    </source>
</evidence>
<accession>A0A098R1F8</accession>
<feature type="domain" description="Cell wall-active antibiotics response LiaF-like C-terminal" evidence="1">
    <location>
        <begin position="93"/>
        <end position="152"/>
    </location>
</feature>
<keyword evidence="3" id="KW-1185">Reference proteome</keyword>
<name>A0A098R1F8_9SPIO</name>
<dbReference type="Pfam" id="PF09922">
    <property type="entry name" value="LiaF-like_C"/>
    <property type="match status" value="1"/>
</dbReference>
<dbReference type="eggNOG" id="COG4758">
    <property type="taxonomic scope" value="Bacteria"/>
</dbReference>
<dbReference type="PANTHER" id="PTHR40763:SF5">
    <property type="entry name" value="MEMBRANE PROTEIN"/>
    <property type="match status" value="1"/>
</dbReference>
<reference evidence="2 3" key="1">
    <citation type="submission" date="2014-05" db="EMBL/GenBank/DDBJ databases">
        <title>De novo Genome Sequence of Spirocheata sp.</title>
        <authorList>
            <person name="Shivani Y."/>
            <person name="Subhash Y."/>
            <person name="Tushar L."/>
            <person name="Sasikala C."/>
            <person name="Ramana C.V."/>
        </authorList>
    </citation>
    <scope>NUCLEOTIDE SEQUENCE [LARGE SCALE GENOMIC DNA]</scope>
    <source>
        <strain evidence="2 3">JC230</strain>
    </source>
</reference>
<comment type="caution">
    <text evidence="2">The sequence shown here is derived from an EMBL/GenBank/DDBJ whole genome shotgun (WGS) entry which is preliminary data.</text>
</comment>
<protein>
    <recommendedName>
        <fullName evidence="1">Cell wall-active antibiotics response LiaF-like C-terminal domain-containing protein</fullName>
    </recommendedName>
</protein>
<evidence type="ECO:0000313" key="3">
    <source>
        <dbReference type="Proteomes" id="UP000029692"/>
    </source>
</evidence>
<evidence type="ECO:0000313" key="2">
    <source>
        <dbReference type="EMBL" id="KGE73616.1"/>
    </source>
</evidence>
<dbReference type="Proteomes" id="UP000029692">
    <property type="component" value="Unassembled WGS sequence"/>
</dbReference>
<dbReference type="AlphaFoldDB" id="A0A098R1F8"/>
<sequence length="182" mass="19555">MNSDLELQKNNLLDRLSSLYAEDQISLEEYEQWTEQVTALQTLGDLQGVQRNMPGLPSLARGNQAMEVYQGSPSQTSVAIFSGTSVAGRFHAAQSHQAIAVFGGVDIDLRQAVIPPEGMTIHVVAVFGGVDVIIPEDVNLEISGIGIFGGFSGKRHRAHNPDAPTVRIDGIALFGGMDVKVR</sequence>
<organism evidence="2 3">
    <name type="scientific">Spirochaeta lutea</name>
    <dbReference type="NCBI Taxonomy" id="1480694"/>
    <lineage>
        <taxon>Bacteria</taxon>
        <taxon>Pseudomonadati</taxon>
        <taxon>Spirochaetota</taxon>
        <taxon>Spirochaetia</taxon>
        <taxon>Spirochaetales</taxon>
        <taxon>Spirochaetaceae</taxon>
        <taxon>Spirochaeta</taxon>
    </lineage>
</organism>